<gene>
    <name evidence="1" type="ORF">Vretifemale_4586</name>
</gene>
<reference evidence="1" key="1">
    <citation type="journal article" date="2021" name="Proc. Natl. Acad. Sci. U.S.A.">
        <title>Three genomes in the algal genus Volvox reveal the fate of a haploid sex-determining region after a transition to homothallism.</title>
        <authorList>
            <person name="Yamamoto K."/>
            <person name="Hamaji T."/>
            <person name="Kawai-Toyooka H."/>
            <person name="Matsuzaki R."/>
            <person name="Takahashi F."/>
            <person name="Nishimura Y."/>
            <person name="Kawachi M."/>
            <person name="Noguchi H."/>
            <person name="Minakuchi Y."/>
            <person name="Umen J.G."/>
            <person name="Toyoda A."/>
            <person name="Nozaki H."/>
        </authorList>
    </citation>
    <scope>NUCLEOTIDE SEQUENCE</scope>
    <source>
        <strain evidence="1">NIES-3786</strain>
    </source>
</reference>
<dbReference type="InterPro" id="IPR019734">
    <property type="entry name" value="TPR_rpt"/>
</dbReference>
<dbReference type="SUPFAM" id="SSF48452">
    <property type="entry name" value="TPR-like"/>
    <property type="match status" value="1"/>
</dbReference>
<sequence length="667" mass="73745">MPSGEQEGLVSGAPSSTLNVASKKSKINKFRGLICWGIFGAFLIFFIIMAAVYTDPKRYKEATVMDYLNGEDAVLYNGLGQSYFFPSTRKMNAQAYFQLGLLLMNVFWYDLAIQKFQQARTMDPNLAMAYWGEAMCYKRPLWQMENATAARAVLGMLDQSQALKNTTAREQRYVAAARTLFAANTSVQVRETQYTNQMKALWEGNPDDPDACALYGLSLLGQLQSLGGYATNSDDLLYLAEDTLKDCTYNFPRHVGSWHYLTHVYDVNDVNVASKGVGPAQALAQLAPRSNVAQHMASHFYVRFGNWTWVVQSNQNAVAASDSYCGAVDQGNACDADNRWHALEWQLYGQTQQCAAKDAYTTYMRMQKVAASMNYTGDYGQWLYRSYAHLQLQSMNSLGIIPLRNQTDNATSMLPPPLYDTGAIQDAPDIMDHFWPPHAEAHALLARVYSLTYQRNSSQLHTPGVNDTITKALKRMDDIVNAQNALFSNASAAAAATSLNTGMLTQLIIAQLQANAVYGASICAAKLPSCNNTYWIALMDKALMLYSNISSMTTLPSIEIAPTPEFYGNLLVDSNTTAAKELFRSCLSKLPGRMSCVLGLARASYRLNLMSDAMSWDKQLLSQCSVGDKTFPAVLEARSRLPSPSPPPSKKGLLRRVLRDEAIGQAA</sequence>
<dbReference type="PANTHER" id="PTHR45588">
    <property type="entry name" value="TPR DOMAIN-CONTAINING PROTEIN"/>
    <property type="match status" value="1"/>
</dbReference>
<accession>A0A8J4FZ60</accession>
<dbReference type="AlphaFoldDB" id="A0A8J4FZ60"/>
<proteinExistence type="predicted"/>
<evidence type="ECO:0000313" key="1">
    <source>
        <dbReference type="EMBL" id="GIL74660.1"/>
    </source>
</evidence>
<dbReference type="Proteomes" id="UP000747110">
    <property type="component" value="Unassembled WGS sequence"/>
</dbReference>
<organism evidence="1 2">
    <name type="scientific">Volvox reticuliferus</name>
    <dbReference type="NCBI Taxonomy" id="1737510"/>
    <lineage>
        <taxon>Eukaryota</taxon>
        <taxon>Viridiplantae</taxon>
        <taxon>Chlorophyta</taxon>
        <taxon>core chlorophytes</taxon>
        <taxon>Chlorophyceae</taxon>
        <taxon>CS clade</taxon>
        <taxon>Chlamydomonadales</taxon>
        <taxon>Volvocaceae</taxon>
        <taxon>Volvox</taxon>
    </lineage>
</organism>
<evidence type="ECO:0000313" key="2">
    <source>
        <dbReference type="Proteomes" id="UP000747110"/>
    </source>
</evidence>
<name>A0A8J4FZ60_9CHLO</name>
<keyword evidence="2" id="KW-1185">Reference proteome</keyword>
<dbReference type="InterPro" id="IPR011990">
    <property type="entry name" value="TPR-like_helical_dom_sf"/>
</dbReference>
<dbReference type="Gene3D" id="1.25.40.10">
    <property type="entry name" value="Tetratricopeptide repeat domain"/>
    <property type="match status" value="1"/>
</dbReference>
<dbReference type="OrthoDB" id="414774at2759"/>
<dbReference type="PANTHER" id="PTHR45588:SF1">
    <property type="entry name" value="WW DOMAIN-CONTAINING PROTEIN"/>
    <property type="match status" value="1"/>
</dbReference>
<protein>
    <submittedName>
        <fullName evidence="1">Uncharacterized protein</fullName>
    </submittedName>
</protein>
<comment type="caution">
    <text evidence="1">The sequence shown here is derived from an EMBL/GenBank/DDBJ whole genome shotgun (WGS) entry which is preliminary data.</text>
</comment>
<dbReference type="EMBL" id="BNCP01000006">
    <property type="protein sequence ID" value="GIL74660.1"/>
    <property type="molecule type" value="Genomic_DNA"/>
</dbReference>
<dbReference type="PROSITE" id="PS50005">
    <property type="entry name" value="TPR"/>
    <property type="match status" value="1"/>
</dbReference>